<dbReference type="GO" id="GO:0008199">
    <property type="term" value="F:ferric iron binding"/>
    <property type="evidence" value="ECO:0007669"/>
    <property type="project" value="InterPro"/>
</dbReference>
<dbReference type="EMBL" id="CP012357">
    <property type="protein sequence ID" value="AKX34481.1"/>
    <property type="molecule type" value="Genomic_DNA"/>
</dbReference>
<dbReference type="Gene3D" id="1.20.1260.10">
    <property type="match status" value="1"/>
</dbReference>
<dbReference type="OrthoDB" id="9801481at2"/>
<feature type="domain" description="Ferritin-like diiron" evidence="2">
    <location>
        <begin position="1"/>
        <end position="144"/>
    </location>
</feature>
<protein>
    <submittedName>
        <fullName evidence="3">Ferritin</fullName>
    </submittedName>
</protein>
<evidence type="ECO:0000259" key="2">
    <source>
        <dbReference type="PROSITE" id="PS50905"/>
    </source>
</evidence>
<dbReference type="STRING" id="216942.SLITO_v1c08660"/>
<dbReference type="PATRIC" id="fig|216942.3.peg.881"/>
<keyword evidence="4" id="KW-1185">Reference proteome</keyword>
<dbReference type="Pfam" id="PF00210">
    <property type="entry name" value="Ferritin"/>
    <property type="match status" value="1"/>
</dbReference>
<dbReference type="KEGG" id="sll:SLITO_v1c08660"/>
<dbReference type="PROSITE" id="PS50905">
    <property type="entry name" value="FERRITIN_LIKE"/>
    <property type="match status" value="1"/>
</dbReference>
<evidence type="ECO:0000313" key="3">
    <source>
        <dbReference type="EMBL" id="AKX34481.1"/>
    </source>
</evidence>
<dbReference type="InterPro" id="IPR009040">
    <property type="entry name" value="Ferritin-like_diiron"/>
</dbReference>
<dbReference type="RefSeq" id="WP_075058569.1">
    <property type="nucleotide sequence ID" value="NZ_CP012357.1"/>
</dbReference>
<dbReference type="SUPFAM" id="SSF47240">
    <property type="entry name" value="Ferritin-like"/>
    <property type="match status" value="1"/>
</dbReference>
<gene>
    <name evidence="3" type="primary">ftnA</name>
    <name evidence="3" type="ORF">SLITO_v1c08660</name>
</gene>
<dbReference type="InterPro" id="IPR009078">
    <property type="entry name" value="Ferritin-like_SF"/>
</dbReference>
<dbReference type="Proteomes" id="UP000067476">
    <property type="component" value="Chromosome"/>
</dbReference>
<organism evidence="3 4">
    <name type="scientific">Spiroplasma litorale</name>
    <dbReference type="NCBI Taxonomy" id="216942"/>
    <lineage>
        <taxon>Bacteria</taxon>
        <taxon>Bacillati</taxon>
        <taxon>Mycoplasmatota</taxon>
        <taxon>Mollicutes</taxon>
        <taxon>Entomoplasmatales</taxon>
        <taxon>Spiroplasmataceae</taxon>
        <taxon>Spiroplasma</taxon>
    </lineage>
</organism>
<dbReference type="InterPro" id="IPR008331">
    <property type="entry name" value="Ferritin_DPS_dom"/>
</dbReference>
<feature type="region of interest" description="Disordered" evidence="1">
    <location>
        <begin position="151"/>
        <end position="173"/>
    </location>
</feature>
<proteinExistence type="predicted"/>
<reference evidence="3 4" key="1">
    <citation type="journal article" date="2015" name="Genome Announc.">
        <title>Complete Genome Sequence of Spiroplasma litorale TN-1T (DSM 21781), a Bacterium Isolated from a Green-Eyed Horsefly (Tabanus nigrovittatus).</title>
        <authorList>
            <person name="Lo W.S."/>
            <person name="Lai Y.C."/>
            <person name="Lien Y.W."/>
            <person name="Wang T.H."/>
            <person name="Kuo C.H."/>
        </authorList>
    </citation>
    <scope>NUCLEOTIDE SEQUENCE [LARGE SCALE GENOMIC DNA]</scope>
    <source>
        <strain evidence="3 4">TN-1</strain>
    </source>
</reference>
<evidence type="ECO:0000256" key="1">
    <source>
        <dbReference type="SAM" id="MobiDB-lite"/>
    </source>
</evidence>
<dbReference type="InterPro" id="IPR012347">
    <property type="entry name" value="Ferritin-like"/>
</dbReference>
<dbReference type="AlphaFoldDB" id="A0A0K1W2S5"/>
<accession>A0A0K1W2S5</accession>
<name>A0A0K1W2S5_9MOLU</name>
<evidence type="ECO:0000313" key="4">
    <source>
        <dbReference type="Proteomes" id="UP000067476"/>
    </source>
</evidence>
<sequence>MNKEIKKDLENYIVEHAKMQYFCFDLSNVCAKLGYNGFAHFFQVQAQDEFLHQRRIINYLLDRDQDFEITNFTADKNNCKTIIEVLEVYKTHREKFAEMTSNYYKHANEFEDYVTAKFYDWFLIDFYEEIAETKDMIDGLKLQNSDHYSADKKASERVEPNTGPVVDPFAPHQ</sequence>